<proteinExistence type="predicted"/>
<accession>A0A239GRX0</accession>
<protein>
    <submittedName>
        <fullName evidence="1">Uncharacterized protein</fullName>
    </submittedName>
</protein>
<gene>
    <name evidence="1" type="ORF">SAMN05421770_10217</name>
</gene>
<dbReference type="Proteomes" id="UP000198356">
    <property type="component" value="Unassembled WGS sequence"/>
</dbReference>
<keyword evidence="2" id="KW-1185">Reference proteome</keyword>
<organism evidence="1 2">
    <name type="scientific">Granulicella rosea</name>
    <dbReference type="NCBI Taxonomy" id="474952"/>
    <lineage>
        <taxon>Bacteria</taxon>
        <taxon>Pseudomonadati</taxon>
        <taxon>Acidobacteriota</taxon>
        <taxon>Terriglobia</taxon>
        <taxon>Terriglobales</taxon>
        <taxon>Acidobacteriaceae</taxon>
        <taxon>Granulicella</taxon>
    </lineage>
</organism>
<sequence length="137" mass="15294">MMRSTPQSIPISALQQEAGSQDLVRSEKMRPYLELLKADIGGQDTAPYLAALAELPLEERYVWRVISALKWAFCDLETENVLADLETLSEDDLKLVAEPIAMRAIQFSLFAKALLGQEAAEQIMLRATRILKQSDNG</sequence>
<evidence type="ECO:0000313" key="1">
    <source>
        <dbReference type="EMBL" id="SNS70824.1"/>
    </source>
</evidence>
<reference evidence="1 2" key="1">
    <citation type="submission" date="2017-06" db="EMBL/GenBank/DDBJ databases">
        <authorList>
            <person name="Kim H.J."/>
            <person name="Triplett B.A."/>
        </authorList>
    </citation>
    <scope>NUCLEOTIDE SEQUENCE [LARGE SCALE GENOMIC DNA]</scope>
    <source>
        <strain evidence="1 2">DSM 18704</strain>
    </source>
</reference>
<dbReference type="OrthoDB" id="9831516at2"/>
<dbReference type="RefSeq" id="WP_089407556.1">
    <property type="nucleotide sequence ID" value="NZ_FZOU01000002.1"/>
</dbReference>
<name>A0A239GRX0_9BACT</name>
<evidence type="ECO:0000313" key="2">
    <source>
        <dbReference type="Proteomes" id="UP000198356"/>
    </source>
</evidence>
<dbReference type="EMBL" id="FZOU01000002">
    <property type="protein sequence ID" value="SNS70824.1"/>
    <property type="molecule type" value="Genomic_DNA"/>
</dbReference>
<dbReference type="AlphaFoldDB" id="A0A239GRX0"/>